<gene>
    <name evidence="2" type="ORF">PgNI_02686</name>
</gene>
<dbReference type="RefSeq" id="XP_030984478.1">
    <property type="nucleotide sequence ID" value="XM_031122747.1"/>
</dbReference>
<name>A0A6P8BBA4_PYRGI</name>
<proteinExistence type="predicted"/>
<dbReference type="AlphaFoldDB" id="A0A6P8BBA4"/>
<evidence type="ECO:0000313" key="1">
    <source>
        <dbReference type="Proteomes" id="UP000515153"/>
    </source>
</evidence>
<accession>A0A6P8BBA4</accession>
<evidence type="ECO:0000313" key="2">
    <source>
        <dbReference type="RefSeq" id="XP_030984478.1"/>
    </source>
</evidence>
<dbReference type="GeneID" id="41957658"/>
<organism evidence="1 2">
    <name type="scientific">Pyricularia grisea</name>
    <name type="common">Crabgrass-specific blast fungus</name>
    <name type="synonym">Magnaporthe grisea</name>
    <dbReference type="NCBI Taxonomy" id="148305"/>
    <lineage>
        <taxon>Eukaryota</taxon>
        <taxon>Fungi</taxon>
        <taxon>Dikarya</taxon>
        <taxon>Ascomycota</taxon>
        <taxon>Pezizomycotina</taxon>
        <taxon>Sordariomycetes</taxon>
        <taxon>Sordariomycetidae</taxon>
        <taxon>Magnaporthales</taxon>
        <taxon>Pyriculariaceae</taxon>
        <taxon>Pyricularia</taxon>
    </lineage>
</organism>
<dbReference type="Proteomes" id="UP000515153">
    <property type="component" value="Unplaced"/>
</dbReference>
<keyword evidence="1" id="KW-1185">Reference proteome</keyword>
<reference evidence="2" key="1">
    <citation type="journal article" date="2019" name="Mol. Biol. Evol.">
        <title>Blast fungal genomes show frequent chromosomal changes, gene gains and losses, and effector gene turnover.</title>
        <authorList>
            <person name="Gomez Luciano L.B."/>
            <person name="Jason Tsai I."/>
            <person name="Chuma I."/>
            <person name="Tosa Y."/>
            <person name="Chen Y.H."/>
            <person name="Li J.Y."/>
            <person name="Li M.Y."/>
            <person name="Jade Lu M.Y."/>
            <person name="Nakayashiki H."/>
            <person name="Li W.H."/>
        </authorList>
    </citation>
    <scope>NUCLEOTIDE SEQUENCE</scope>
    <source>
        <strain evidence="2">NI907</strain>
    </source>
</reference>
<protein>
    <submittedName>
        <fullName evidence="2">Uncharacterized protein</fullName>
    </submittedName>
</protein>
<reference evidence="2" key="3">
    <citation type="submission" date="2025-08" db="UniProtKB">
        <authorList>
            <consortium name="RefSeq"/>
        </authorList>
    </citation>
    <scope>IDENTIFICATION</scope>
    <source>
        <strain evidence="2">NI907</strain>
    </source>
</reference>
<reference evidence="2" key="2">
    <citation type="submission" date="2019-10" db="EMBL/GenBank/DDBJ databases">
        <authorList>
            <consortium name="NCBI Genome Project"/>
        </authorList>
    </citation>
    <scope>NUCLEOTIDE SEQUENCE</scope>
    <source>
        <strain evidence="2">NI907</strain>
    </source>
</reference>
<sequence length="87" mass="9936">MSIKIIDPVYTTKYIGPCQITLFDRNDTPITVIDAPEKAEPALQINDKVITIKIFEGCRAEKDYGTFPDGLYIKVSYKGQRYGYIIR</sequence>
<dbReference type="KEGG" id="pgri:PgNI_02686"/>